<sequence>MSSDLPMSEPAGTPLSDVRLPGFLHETYTQYETDTGNLTNWLMTTATTLDYQFASTLAPDSAPKSASGNSKRTALHAGKGGKPRKVNNRHRQQMKAAASSDKTLPNLRKKIGDAAVSVPKSVLKWTL</sequence>
<evidence type="ECO:0000313" key="3">
    <source>
        <dbReference type="Proteomes" id="UP000054350"/>
    </source>
</evidence>
<evidence type="ECO:0000256" key="1">
    <source>
        <dbReference type="SAM" id="MobiDB-lite"/>
    </source>
</evidence>
<protein>
    <submittedName>
        <fullName evidence="2">Uncharacterized protein</fullName>
    </submittedName>
</protein>
<proteinExistence type="predicted"/>
<dbReference type="VEuPathDB" id="FungiDB:AMAG_13258"/>
<reference evidence="2 3" key="1">
    <citation type="submission" date="2009-11" db="EMBL/GenBank/DDBJ databases">
        <title>Annotation of Allomyces macrogynus ATCC 38327.</title>
        <authorList>
            <consortium name="The Broad Institute Genome Sequencing Platform"/>
            <person name="Russ C."/>
            <person name="Cuomo C."/>
            <person name="Burger G."/>
            <person name="Gray M.W."/>
            <person name="Holland P.W.H."/>
            <person name="King N."/>
            <person name="Lang F.B.F."/>
            <person name="Roger A.J."/>
            <person name="Ruiz-Trillo I."/>
            <person name="Young S.K."/>
            <person name="Zeng Q."/>
            <person name="Gargeya S."/>
            <person name="Fitzgerald M."/>
            <person name="Haas B."/>
            <person name="Abouelleil A."/>
            <person name="Alvarado L."/>
            <person name="Arachchi H.M."/>
            <person name="Berlin A."/>
            <person name="Chapman S.B."/>
            <person name="Gearin G."/>
            <person name="Goldberg J."/>
            <person name="Griggs A."/>
            <person name="Gujja S."/>
            <person name="Hansen M."/>
            <person name="Heiman D."/>
            <person name="Howarth C."/>
            <person name="Larimer J."/>
            <person name="Lui A."/>
            <person name="MacDonald P.J.P."/>
            <person name="McCowen C."/>
            <person name="Montmayeur A."/>
            <person name="Murphy C."/>
            <person name="Neiman D."/>
            <person name="Pearson M."/>
            <person name="Priest M."/>
            <person name="Roberts A."/>
            <person name="Saif S."/>
            <person name="Shea T."/>
            <person name="Sisk P."/>
            <person name="Stolte C."/>
            <person name="Sykes S."/>
            <person name="Wortman J."/>
            <person name="Nusbaum C."/>
            <person name="Birren B."/>
        </authorList>
    </citation>
    <scope>NUCLEOTIDE SEQUENCE [LARGE SCALE GENOMIC DNA]</scope>
    <source>
        <strain evidence="2 3">ATCC 38327</strain>
    </source>
</reference>
<dbReference type="Proteomes" id="UP000054350">
    <property type="component" value="Unassembled WGS sequence"/>
</dbReference>
<feature type="region of interest" description="Disordered" evidence="1">
    <location>
        <begin position="58"/>
        <end position="105"/>
    </location>
</feature>
<gene>
    <name evidence="2" type="ORF">AMAG_13258</name>
</gene>
<dbReference type="OrthoDB" id="10632335at2759"/>
<keyword evidence="3" id="KW-1185">Reference proteome</keyword>
<dbReference type="EMBL" id="GG745355">
    <property type="protein sequence ID" value="KNE68089.1"/>
    <property type="molecule type" value="Genomic_DNA"/>
</dbReference>
<organism evidence="2 3">
    <name type="scientific">Allomyces macrogynus (strain ATCC 38327)</name>
    <name type="common">Allomyces javanicus var. macrogynus</name>
    <dbReference type="NCBI Taxonomy" id="578462"/>
    <lineage>
        <taxon>Eukaryota</taxon>
        <taxon>Fungi</taxon>
        <taxon>Fungi incertae sedis</taxon>
        <taxon>Blastocladiomycota</taxon>
        <taxon>Blastocladiomycetes</taxon>
        <taxon>Blastocladiales</taxon>
        <taxon>Blastocladiaceae</taxon>
        <taxon>Allomyces</taxon>
    </lineage>
</organism>
<reference evidence="3" key="2">
    <citation type="submission" date="2009-11" db="EMBL/GenBank/DDBJ databases">
        <title>The Genome Sequence of Allomyces macrogynus strain ATCC 38327.</title>
        <authorList>
            <consortium name="The Broad Institute Genome Sequencing Platform"/>
            <person name="Russ C."/>
            <person name="Cuomo C."/>
            <person name="Shea T."/>
            <person name="Young S.K."/>
            <person name="Zeng Q."/>
            <person name="Koehrsen M."/>
            <person name="Haas B."/>
            <person name="Borodovsky M."/>
            <person name="Guigo R."/>
            <person name="Alvarado L."/>
            <person name="Berlin A."/>
            <person name="Borenstein D."/>
            <person name="Chen Z."/>
            <person name="Engels R."/>
            <person name="Freedman E."/>
            <person name="Gellesch M."/>
            <person name="Goldberg J."/>
            <person name="Griggs A."/>
            <person name="Gujja S."/>
            <person name="Heiman D."/>
            <person name="Hepburn T."/>
            <person name="Howarth C."/>
            <person name="Jen D."/>
            <person name="Larson L."/>
            <person name="Lewis B."/>
            <person name="Mehta T."/>
            <person name="Park D."/>
            <person name="Pearson M."/>
            <person name="Roberts A."/>
            <person name="Saif S."/>
            <person name="Shenoy N."/>
            <person name="Sisk P."/>
            <person name="Stolte C."/>
            <person name="Sykes S."/>
            <person name="Walk T."/>
            <person name="White J."/>
            <person name="Yandava C."/>
            <person name="Burger G."/>
            <person name="Gray M.W."/>
            <person name="Holland P.W.H."/>
            <person name="King N."/>
            <person name="Lang F.B.F."/>
            <person name="Roger A.J."/>
            <person name="Ruiz-Trillo I."/>
            <person name="Lander E."/>
            <person name="Nusbaum C."/>
        </authorList>
    </citation>
    <scope>NUCLEOTIDE SEQUENCE [LARGE SCALE GENOMIC DNA]</scope>
    <source>
        <strain evidence="3">ATCC 38327</strain>
    </source>
</reference>
<name>A0A0L0T0I5_ALLM3</name>
<evidence type="ECO:0000313" key="2">
    <source>
        <dbReference type="EMBL" id="KNE68089.1"/>
    </source>
</evidence>
<accession>A0A0L0T0I5</accession>
<feature type="compositionally biased region" description="Basic residues" evidence="1">
    <location>
        <begin position="79"/>
        <end position="93"/>
    </location>
</feature>
<dbReference type="AlphaFoldDB" id="A0A0L0T0I5"/>